<dbReference type="EMBL" id="JALJYF010000002">
    <property type="protein sequence ID" value="MCP1728377.1"/>
    <property type="molecule type" value="Genomic_DNA"/>
</dbReference>
<dbReference type="Gene3D" id="2.40.160.10">
    <property type="entry name" value="Porin"/>
    <property type="match status" value="1"/>
</dbReference>
<dbReference type="Proteomes" id="UP001523550">
    <property type="component" value="Unassembled WGS sequence"/>
</dbReference>
<keyword evidence="2" id="KW-0732">Signal</keyword>
<dbReference type="RefSeq" id="WP_253450398.1">
    <property type="nucleotide sequence ID" value="NZ_JALJYF010000002.1"/>
</dbReference>
<reference evidence="3 4" key="1">
    <citation type="submission" date="2022-03" db="EMBL/GenBank/DDBJ databases">
        <title>Genomic Encyclopedia of Type Strains, Phase III (KMG-III): the genomes of soil and plant-associated and newly described type strains.</title>
        <authorList>
            <person name="Whitman W."/>
        </authorList>
    </citation>
    <scope>NUCLEOTIDE SEQUENCE [LARGE SCALE GENOMIC DNA]</scope>
    <source>
        <strain evidence="3 4">BSker1</strain>
    </source>
</reference>
<proteinExistence type="predicted"/>
<evidence type="ECO:0000256" key="1">
    <source>
        <dbReference type="SAM" id="MobiDB-lite"/>
    </source>
</evidence>
<evidence type="ECO:0008006" key="5">
    <source>
        <dbReference type="Google" id="ProtNLM"/>
    </source>
</evidence>
<dbReference type="InterPro" id="IPR023614">
    <property type="entry name" value="Porin_dom_sf"/>
</dbReference>
<accession>A0ABT1GEK0</accession>
<feature type="compositionally biased region" description="Low complexity" evidence="1">
    <location>
        <begin position="64"/>
        <end position="74"/>
    </location>
</feature>
<protein>
    <recommendedName>
        <fullName evidence="5">Outer membrane beta-barrel porin/alpha-amylase</fullName>
    </recommendedName>
</protein>
<evidence type="ECO:0000313" key="4">
    <source>
        <dbReference type="Proteomes" id="UP001523550"/>
    </source>
</evidence>
<evidence type="ECO:0000313" key="3">
    <source>
        <dbReference type="EMBL" id="MCP1728377.1"/>
    </source>
</evidence>
<feature type="signal peptide" evidence="2">
    <location>
        <begin position="1"/>
        <end position="24"/>
    </location>
</feature>
<comment type="caution">
    <text evidence="3">The sequence shown here is derived from an EMBL/GenBank/DDBJ whole genome shotgun (WGS) entry which is preliminary data.</text>
</comment>
<evidence type="ECO:0000256" key="2">
    <source>
        <dbReference type="SAM" id="SignalP"/>
    </source>
</evidence>
<keyword evidence="4" id="KW-1185">Reference proteome</keyword>
<feature type="region of interest" description="Disordered" evidence="1">
    <location>
        <begin position="52"/>
        <end position="78"/>
    </location>
</feature>
<feature type="chain" id="PRO_5045878014" description="Outer membrane beta-barrel porin/alpha-amylase" evidence="2">
    <location>
        <begin position="25"/>
        <end position="251"/>
    </location>
</feature>
<gene>
    <name evidence="3" type="ORF">J2T60_002377</name>
</gene>
<name>A0ABT1GEK0_9GAMM</name>
<sequence length="251" mass="27880">MTIKLSILSAVFAAFLLVSGGTGASQFPTEPDGSLADPMNAANEWQSVELAMQSRQPGQERRQPPAQRSPQSQRGGLNFDFNHVTAWVGTEELEETGVEADSWRLEGAIQAGDSSYLFLNWQEGDYEHRGERTAREFGMGLQEHYSDRAAFYLTVSYLQDRWDTAELDREDLNMLRGRYGIRARPTDRIEVDGAVVYTRGSGSTDIESQWSMDVGLSIYVTDAIAIRAAAMDLDGIQPSSMLGLRFEFGGF</sequence>
<organism evidence="3 4">
    <name type="scientific">Natronospira proteinivora</name>
    <dbReference type="NCBI Taxonomy" id="1807133"/>
    <lineage>
        <taxon>Bacteria</taxon>
        <taxon>Pseudomonadati</taxon>
        <taxon>Pseudomonadota</taxon>
        <taxon>Gammaproteobacteria</taxon>
        <taxon>Natronospirales</taxon>
        <taxon>Natronospiraceae</taxon>
        <taxon>Natronospira</taxon>
    </lineage>
</organism>